<organism evidence="2 3">
    <name type="scientific">Thermoproteus tenax (strain ATCC 35583 / DSM 2078 / JCM 9277 / NBRC 100435 / Kra 1)</name>
    <dbReference type="NCBI Taxonomy" id="768679"/>
    <lineage>
        <taxon>Archaea</taxon>
        <taxon>Thermoproteota</taxon>
        <taxon>Thermoprotei</taxon>
        <taxon>Thermoproteales</taxon>
        <taxon>Thermoproteaceae</taxon>
        <taxon>Thermoproteus</taxon>
    </lineage>
</organism>
<feature type="transmembrane region" description="Helical" evidence="1">
    <location>
        <begin position="538"/>
        <end position="557"/>
    </location>
</feature>
<dbReference type="HOGENOM" id="CLU_479537_0_0_2"/>
<keyword evidence="3" id="KW-1185">Reference proteome</keyword>
<dbReference type="PaxDb" id="768679-TTX_0144"/>
<reference evidence="2 3" key="1">
    <citation type="journal article" date="2011" name="PLoS ONE">
        <title>The complete genome sequence of Thermoproteus tenax: a physiologically versatile member of the Crenarchaeota.</title>
        <authorList>
            <person name="Siebers B."/>
            <person name="Zaparty M."/>
            <person name="Raddatz G."/>
            <person name="Tjaden B."/>
            <person name="Albers S.V."/>
            <person name="Bell S.D."/>
            <person name="Blombach F."/>
            <person name="Kletzin A."/>
            <person name="Kyrpides N."/>
            <person name="Lanz C."/>
            <person name="Plagens A."/>
            <person name="Rampp M."/>
            <person name="Rosinus A."/>
            <person name="von Jan M."/>
            <person name="Makarova K.S."/>
            <person name="Klenk H.P."/>
            <person name="Schuster S.C."/>
            <person name="Hensel R."/>
        </authorList>
    </citation>
    <scope>NUCLEOTIDE SEQUENCE [LARGE SCALE GENOMIC DNA]</scope>
    <source>
        <strain evidence="3">ATCC 35583 / DSM 2078 / JCM 9277 / NBRC 100435 / Kra 1</strain>
    </source>
</reference>
<evidence type="ECO:0000313" key="3">
    <source>
        <dbReference type="Proteomes" id="UP000002654"/>
    </source>
</evidence>
<evidence type="ECO:0000313" key="2">
    <source>
        <dbReference type="EMBL" id="CCC80821.1"/>
    </source>
</evidence>
<name>G4RMJ0_THETK</name>
<gene>
    <name evidence="2" type="ordered locus">TTX_0144</name>
</gene>
<dbReference type="OrthoDB" id="33909at2157"/>
<dbReference type="InterPro" id="IPR007981">
    <property type="entry name" value="Peptidase_A5"/>
</dbReference>
<dbReference type="AlphaFoldDB" id="G4RMJ0"/>
<evidence type="ECO:0000256" key="1">
    <source>
        <dbReference type="SAM" id="Phobius"/>
    </source>
</evidence>
<dbReference type="RefSeq" id="WP_014126079.1">
    <property type="nucleotide sequence ID" value="NC_016070.1"/>
</dbReference>
<dbReference type="KEGG" id="ttn:TTX_0144"/>
<keyword evidence="1" id="KW-0472">Membrane</keyword>
<dbReference type="eggNOG" id="arCOG03670">
    <property type="taxonomic scope" value="Archaea"/>
</dbReference>
<dbReference type="Proteomes" id="UP000002654">
    <property type="component" value="Chromosome"/>
</dbReference>
<dbReference type="STRING" id="768679.TTX_0144"/>
<sequence>MRFPILLLLLVAIAYAQLCVSQAGRLYLASGALYSIEWNNATAISGPQGVEAALEGAGWALLVPQSGGAYEAPGVVASSCINPQGVLNYAKIYNTPWGPAAPVGLAYYGVAERDGDYYPEPYLGSEVAGCFRLLNFTAVSLSPLGPTAGYSIQLNAYVRSNSGHIYWAQELVRYSPSGFELLINLWNMTSSVSTLRGVRGLGSLAFYGEDLYYYYLAPLPNLTAGCMEIRASGDSLEFLLNGTLMDKVVLPEAGLQIAAEPSLNGRGLPMDLELVLGGYGGVADVALVERGSLELKLYVAVGTSLVPPPSVWSIGASTREIAIAAASPRGAEAFVDKGEPQMSQLWAQPLCVYYLNGTRYCGRTEYLVSLALPNGSRLLWAPRGANLTFHLPTIRQGGLELRPEASELNLTVEGPLRLRPEYEAYFKVYVDALGSAVELWLPNGSRLTASQFYRAIAGVAYEPLYFAGGGREIAVAHPLNLTVVYTAVYRGRADDLLGLPSPLSVAVLQCGNATTYSLAGLDGEYNATYPRVVEVCSAHLFSIPISLYLSPLALLLFTRKLFRRRNVY</sequence>
<dbReference type="PATRIC" id="fig|768679.9.peg.149"/>
<accession>G4RMJ0</accession>
<keyword evidence="1" id="KW-1133">Transmembrane helix</keyword>
<keyword evidence="1" id="KW-0812">Transmembrane</keyword>
<dbReference type="EMBL" id="FN869859">
    <property type="protein sequence ID" value="CCC80821.1"/>
    <property type="molecule type" value="Genomic_DNA"/>
</dbReference>
<proteinExistence type="predicted"/>
<dbReference type="GeneID" id="11263153"/>
<dbReference type="Pfam" id="PF05317">
    <property type="entry name" value="Thermopsin"/>
    <property type="match status" value="1"/>
</dbReference>
<protein>
    <submittedName>
        <fullName evidence="2">Thermopsin</fullName>
    </submittedName>
</protein>